<sequence>MSELKDTRRASAATAGPSVGNMPFIVSSNGDKANPTTRKLIRSHVMRGKKKKKNTVNYRRLHGGDMRDIGTSSSPVQRDHAILEEVTKVNMPILPGRLGNRLYYMDFPDGIDSSVIIQMIQVSKVAMKIISPLLASIGFHGEGGAAAAPHPVGFDAAALHINAYALENFIDRILRRRPDAAVNAAATQHHQRGLQLLRQKLLGDDEEEKITDATISAVLKLASAAHFDGDVATSKQHMQGLRKMVDLRGGLDAFDHHPRLRTEMLRCDLGIALLTDSKPRFFLQPAEPIPDWHTSSRPLDEDLAKAWQITRTFCLLANLGTQTRMLLPPETIHGTMTAVMYRLFRMGFTAGSLDETVRLGLLVFTYHIFLQWQDIRPPSHGISAAYHQSLRHHVSGNGSVSSEIMVWLLMTGAVSVFNISEDDWLRVSLREHMDMCHVRTWKDLQEVLKSQLWIQLLDDESGKHIYDSLSGSLHLQADKEEGSSIDHPIDLTADDDTDGSSEASSLASEKEPDHDTEDDDSGKPGHSPNAHTFYR</sequence>
<name>A0ABR1RKV2_9PEZI</name>
<feature type="compositionally biased region" description="Polar residues" evidence="1">
    <location>
        <begin position="26"/>
        <end position="35"/>
    </location>
</feature>
<evidence type="ECO:0000313" key="3">
    <source>
        <dbReference type="Proteomes" id="UP001396898"/>
    </source>
</evidence>
<keyword evidence="3" id="KW-1185">Reference proteome</keyword>
<protein>
    <recommendedName>
        <fullName evidence="4">Tachykinin family protein</fullName>
    </recommendedName>
</protein>
<dbReference type="Proteomes" id="UP001396898">
    <property type="component" value="Unassembled WGS sequence"/>
</dbReference>
<dbReference type="PANTHER" id="PTHR37540:SF5">
    <property type="entry name" value="TRANSCRIPTION FACTOR DOMAIN-CONTAINING PROTEIN"/>
    <property type="match status" value="1"/>
</dbReference>
<evidence type="ECO:0000313" key="2">
    <source>
        <dbReference type="EMBL" id="KAK8015609.1"/>
    </source>
</evidence>
<evidence type="ECO:0008006" key="4">
    <source>
        <dbReference type="Google" id="ProtNLM"/>
    </source>
</evidence>
<feature type="compositionally biased region" description="Basic and acidic residues" evidence="1">
    <location>
        <begin position="479"/>
        <end position="489"/>
    </location>
</feature>
<gene>
    <name evidence="2" type="ORF">PG991_008497</name>
</gene>
<evidence type="ECO:0000256" key="1">
    <source>
        <dbReference type="SAM" id="MobiDB-lite"/>
    </source>
</evidence>
<comment type="caution">
    <text evidence="2">The sequence shown here is derived from an EMBL/GenBank/DDBJ whole genome shotgun (WGS) entry which is preliminary data.</text>
</comment>
<feature type="region of interest" description="Disordered" evidence="1">
    <location>
        <begin position="479"/>
        <end position="535"/>
    </location>
</feature>
<feature type="region of interest" description="Disordered" evidence="1">
    <location>
        <begin position="1"/>
        <end position="35"/>
    </location>
</feature>
<reference evidence="2 3" key="1">
    <citation type="submission" date="2023-01" db="EMBL/GenBank/DDBJ databases">
        <title>Analysis of 21 Apiospora genomes using comparative genomics revels a genus with tremendous synthesis potential of carbohydrate active enzymes and secondary metabolites.</title>
        <authorList>
            <person name="Sorensen T."/>
        </authorList>
    </citation>
    <scope>NUCLEOTIDE SEQUENCE [LARGE SCALE GENOMIC DNA]</scope>
    <source>
        <strain evidence="2 3">CBS 20057</strain>
    </source>
</reference>
<accession>A0ABR1RKV2</accession>
<dbReference type="EMBL" id="JAQQWI010000012">
    <property type="protein sequence ID" value="KAK8015609.1"/>
    <property type="molecule type" value="Genomic_DNA"/>
</dbReference>
<organism evidence="2 3">
    <name type="scientific">Apiospora marii</name>
    <dbReference type="NCBI Taxonomy" id="335849"/>
    <lineage>
        <taxon>Eukaryota</taxon>
        <taxon>Fungi</taxon>
        <taxon>Dikarya</taxon>
        <taxon>Ascomycota</taxon>
        <taxon>Pezizomycotina</taxon>
        <taxon>Sordariomycetes</taxon>
        <taxon>Xylariomycetidae</taxon>
        <taxon>Amphisphaeriales</taxon>
        <taxon>Apiosporaceae</taxon>
        <taxon>Apiospora</taxon>
    </lineage>
</organism>
<dbReference type="PANTHER" id="PTHR37540">
    <property type="entry name" value="TRANSCRIPTION FACTOR (ACR-2), PUTATIVE-RELATED-RELATED"/>
    <property type="match status" value="1"/>
</dbReference>
<proteinExistence type="predicted"/>